<dbReference type="Proteomes" id="UP000536773">
    <property type="component" value="Unassembled WGS sequence"/>
</dbReference>
<evidence type="ECO:0000313" key="1">
    <source>
        <dbReference type="EMBL" id="NMK38963.1"/>
    </source>
</evidence>
<dbReference type="GeneID" id="97491536"/>
<proteinExistence type="predicted"/>
<comment type="caution">
    <text evidence="1">The sequence shown here is derived from an EMBL/GenBank/DDBJ whole genome shotgun (WGS) entry which is preliminary data.</text>
</comment>
<evidence type="ECO:0000313" key="2">
    <source>
        <dbReference type="Proteomes" id="UP000536773"/>
    </source>
</evidence>
<sequence>MKKIARNMILCALMTMSLSAVCLAEDTTATTTAAEPQATATVTATTQAAPDQNVVDWLDPAAGEWYSTKGNLVMTIEGNTINGCAVTDPKDCTYDYPRTGTFTIHEQTGDRTIKMDLMGHKSHQYLIVDNKMPLRRSLNADRYESIGGVYLGMTEADLTAAYGQPSSTAEDQGTDRWIYDSHHMDAYLQGGIVIGIRIYDGSDLKFDKSGLTAGDTTGAYAKAYELETTPEVPTEANAISKAYKLPQGEYLRFGQNFVQLSI</sequence>
<dbReference type="AlphaFoldDB" id="A0A269TGH5"/>
<organism evidence="1 2">
    <name type="scientific">Megasphaera elsdenii</name>
    <dbReference type="NCBI Taxonomy" id="907"/>
    <lineage>
        <taxon>Bacteria</taxon>
        <taxon>Bacillati</taxon>
        <taxon>Bacillota</taxon>
        <taxon>Negativicutes</taxon>
        <taxon>Veillonellales</taxon>
        <taxon>Veillonellaceae</taxon>
        <taxon>Megasphaera</taxon>
    </lineage>
</organism>
<accession>A0A269TGH5</accession>
<dbReference type="EMBL" id="JABBJH010000006">
    <property type="protein sequence ID" value="NMK38963.1"/>
    <property type="molecule type" value="Genomic_DNA"/>
</dbReference>
<protein>
    <submittedName>
        <fullName evidence="1">Uncharacterized protein</fullName>
    </submittedName>
</protein>
<name>A0A269TGH5_MEGEL</name>
<dbReference type="RefSeq" id="WP_014015555.1">
    <property type="nucleotide sequence ID" value="NZ_CAMDYL010000024.1"/>
</dbReference>
<reference evidence="1 2" key="1">
    <citation type="submission" date="2020-04" db="EMBL/GenBank/DDBJ databases">
        <authorList>
            <person name="Hitch T.C.A."/>
            <person name="Wylensek D."/>
            <person name="Clavel T."/>
        </authorList>
    </citation>
    <scope>NUCLEOTIDE SEQUENCE [LARGE SCALE GENOMIC DNA]</scope>
    <source>
        <strain evidence="1 2">WCA-386-APC-2A</strain>
    </source>
</reference>
<gene>
    <name evidence="1" type="ORF">HG933_06160</name>
</gene>